<proteinExistence type="predicted"/>
<organism evidence="5 6">
    <name type="scientific">Holdemania filiformis</name>
    <dbReference type="NCBI Taxonomy" id="61171"/>
    <lineage>
        <taxon>Bacteria</taxon>
        <taxon>Bacillati</taxon>
        <taxon>Bacillota</taxon>
        <taxon>Erysipelotrichia</taxon>
        <taxon>Erysipelotrichales</taxon>
        <taxon>Erysipelotrichaceae</taxon>
        <taxon>Holdemania</taxon>
    </lineage>
</organism>
<dbReference type="InterPro" id="IPR018060">
    <property type="entry name" value="HTH_AraC"/>
</dbReference>
<sequence length="302" mass="35449">MMENLSFFSVLSLSSFFAMINRKVKVFLYKLKKEGRVMQDFNVTFRYAIQRECTLEWRVKQDRINYNNLVFILKGKALYKIDGNEQILTENQVLLIPAGSLREAERFVEESLTLQSFDFFSDQPLPALPQSVLTLDSLDFYLPLFQDFNRHWLTEKPLSRLHCKALFYQILDELYQTAWAMQENPHVRQMKTYIESHLTQNITMEDLAWVSGLNVVYCGALFKQETGVTALRYWRILQIRKATQLLSEPDISVSEAAWQSGFDDLFYFSKLFKEIQGVSPKVYQRRHAGSVKLKENYQSNHG</sequence>
<dbReference type="InterPro" id="IPR018062">
    <property type="entry name" value="HTH_AraC-typ_CS"/>
</dbReference>
<dbReference type="Gene3D" id="1.10.10.60">
    <property type="entry name" value="Homeodomain-like"/>
    <property type="match status" value="2"/>
</dbReference>
<dbReference type="GO" id="GO:0003700">
    <property type="term" value="F:DNA-binding transcription factor activity"/>
    <property type="evidence" value="ECO:0007669"/>
    <property type="project" value="InterPro"/>
</dbReference>
<gene>
    <name evidence="5" type="ORF">DWY25_14025</name>
</gene>
<dbReference type="GO" id="GO:0043565">
    <property type="term" value="F:sequence-specific DNA binding"/>
    <property type="evidence" value="ECO:0007669"/>
    <property type="project" value="InterPro"/>
</dbReference>
<evidence type="ECO:0000313" key="6">
    <source>
        <dbReference type="Proteomes" id="UP000284178"/>
    </source>
</evidence>
<evidence type="ECO:0000256" key="3">
    <source>
        <dbReference type="ARBA" id="ARBA00023163"/>
    </source>
</evidence>
<dbReference type="PANTHER" id="PTHR43280:SF28">
    <property type="entry name" value="HTH-TYPE TRANSCRIPTIONAL ACTIVATOR RHAS"/>
    <property type="match status" value="1"/>
</dbReference>
<evidence type="ECO:0000313" key="5">
    <source>
        <dbReference type="EMBL" id="RGR70255.1"/>
    </source>
</evidence>
<protein>
    <submittedName>
        <fullName evidence="5">AraC family transcriptional regulator</fullName>
    </submittedName>
</protein>
<dbReference type="InterPro" id="IPR037923">
    <property type="entry name" value="HTH-like"/>
</dbReference>
<dbReference type="SUPFAM" id="SSF46689">
    <property type="entry name" value="Homeodomain-like"/>
    <property type="match status" value="2"/>
</dbReference>
<keyword evidence="2" id="KW-0238">DNA-binding</keyword>
<dbReference type="EMBL" id="QRUP01000021">
    <property type="protein sequence ID" value="RGR70255.1"/>
    <property type="molecule type" value="Genomic_DNA"/>
</dbReference>
<dbReference type="InterPro" id="IPR009057">
    <property type="entry name" value="Homeodomain-like_sf"/>
</dbReference>
<dbReference type="PROSITE" id="PS01124">
    <property type="entry name" value="HTH_ARAC_FAMILY_2"/>
    <property type="match status" value="1"/>
</dbReference>
<dbReference type="SUPFAM" id="SSF51215">
    <property type="entry name" value="Regulatory protein AraC"/>
    <property type="match status" value="1"/>
</dbReference>
<reference evidence="5 6" key="1">
    <citation type="submission" date="2018-08" db="EMBL/GenBank/DDBJ databases">
        <title>A genome reference for cultivated species of the human gut microbiota.</title>
        <authorList>
            <person name="Zou Y."/>
            <person name="Xue W."/>
            <person name="Luo G."/>
        </authorList>
    </citation>
    <scope>NUCLEOTIDE SEQUENCE [LARGE SCALE GENOMIC DNA]</scope>
    <source>
        <strain evidence="5 6">AF24-29</strain>
    </source>
</reference>
<dbReference type="SMART" id="SM00342">
    <property type="entry name" value="HTH_ARAC"/>
    <property type="match status" value="1"/>
</dbReference>
<accession>A0A412FQ14</accession>
<dbReference type="PANTHER" id="PTHR43280">
    <property type="entry name" value="ARAC-FAMILY TRANSCRIPTIONAL REGULATOR"/>
    <property type="match status" value="1"/>
</dbReference>
<dbReference type="Proteomes" id="UP000284178">
    <property type="component" value="Unassembled WGS sequence"/>
</dbReference>
<dbReference type="Pfam" id="PF12833">
    <property type="entry name" value="HTH_18"/>
    <property type="match status" value="1"/>
</dbReference>
<keyword evidence="3" id="KW-0804">Transcription</keyword>
<keyword evidence="6" id="KW-1185">Reference proteome</keyword>
<feature type="domain" description="HTH araC/xylS-type" evidence="4">
    <location>
        <begin position="188"/>
        <end position="286"/>
    </location>
</feature>
<evidence type="ECO:0000259" key="4">
    <source>
        <dbReference type="PROSITE" id="PS01124"/>
    </source>
</evidence>
<evidence type="ECO:0000256" key="2">
    <source>
        <dbReference type="ARBA" id="ARBA00023125"/>
    </source>
</evidence>
<comment type="caution">
    <text evidence="5">The sequence shown here is derived from an EMBL/GenBank/DDBJ whole genome shotgun (WGS) entry which is preliminary data.</text>
</comment>
<dbReference type="PROSITE" id="PS00041">
    <property type="entry name" value="HTH_ARAC_FAMILY_1"/>
    <property type="match status" value="1"/>
</dbReference>
<keyword evidence="1" id="KW-0805">Transcription regulation</keyword>
<name>A0A412FQ14_9FIRM</name>
<evidence type="ECO:0000256" key="1">
    <source>
        <dbReference type="ARBA" id="ARBA00023015"/>
    </source>
</evidence>
<dbReference type="AlphaFoldDB" id="A0A412FQ14"/>